<dbReference type="PIRSF" id="PIRSF005578">
    <property type="entry name" value="TlyA"/>
    <property type="match status" value="1"/>
</dbReference>
<dbReference type="InterPro" id="IPR029063">
    <property type="entry name" value="SAM-dependent_MTases_sf"/>
</dbReference>
<dbReference type="CDD" id="cd00165">
    <property type="entry name" value="S4"/>
    <property type="match status" value="1"/>
</dbReference>
<evidence type="ECO:0000256" key="1">
    <source>
        <dbReference type="ARBA" id="ARBA00022884"/>
    </source>
</evidence>
<dbReference type="AlphaFoldDB" id="A0A060QAI4"/>
<keyword evidence="5" id="KW-0489">Methyltransferase</keyword>
<accession>A0A060QAI4</accession>
<dbReference type="PANTHER" id="PTHR32319:SF0">
    <property type="entry name" value="BACTERIAL HEMOLYSIN-LIKE PROTEIN"/>
    <property type="match status" value="1"/>
</dbReference>
<evidence type="ECO:0000313" key="6">
    <source>
        <dbReference type="Proteomes" id="UP000027583"/>
    </source>
</evidence>
<dbReference type="PANTHER" id="PTHR32319">
    <property type="entry name" value="BACTERIAL HEMOLYSIN-LIKE PROTEIN"/>
    <property type="match status" value="1"/>
</dbReference>
<gene>
    <name evidence="5" type="ORF">ASAP_0069</name>
</gene>
<dbReference type="InterPro" id="IPR036986">
    <property type="entry name" value="S4_RNA-bd_sf"/>
</dbReference>
<protein>
    <submittedName>
        <fullName evidence="5">RNA binding methyltransferase FtsJ like</fullName>
    </submittedName>
</protein>
<dbReference type="GO" id="GO:0032259">
    <property type="term" value="P:methylation"/>
    <property type="evidence" value="ECO:0007669"/>
    <property type="project" value="UniProtKB-KW"/>
</dbReference>
<evidence type="ECO:0000256" key="3">
    <source>
        <dbReference type="PROSITE-ProRule" id="PRU00182"/>
    </source>
</evidence>
<evidence type="ECO:0000256" key="2">
    <source>
        <dbReference type="ARBA" id="ARBA00029460"/>
    </source>
</evidence>
<organism evidence="5 6">
    <name type="scientific">Asaia bogorensis</name>
    <dbReference type="NCBI Taxonomy" id="91915"/>
    <lineage>
        <taxon>Bacteria</taxon>
        <taxon>Pseudomonadati</taxon>
        <taxon>Pseudomonadota</taxon>
        <taxon>Alphaproteobacteria</taxon>
        <taxon>Acetobacterales</taxon>
        <taxon>Acetobacteraceae</taxon>
        <taxon>Asaia</taxon>
    </lineage>
</organism>
<dbReference type="RefSeq" id="WP_023978697.1">
    <property type="nucleotide sequence ID" value="NZ_CBLX010000003.1"/>
</dbReference>
<dbReference type="Gene3D" id="3.10.290.10">
    <property type="entry name" value="RNA-binding S4 domain"/>
    <property type="match status" value="1"/>
</dbReference>
<comment type="similarity">
    <text evidence="2">Belongs to the TlyA family.</text>
</comment>
<name>A0A060QAI4_9PROT</name>
<evidence type="ECO:0000313" key="5">
    <source>
        <dbReference type="EMBL" id="CDG38114.1"/>
    </source>
</evidence>
<proteinExistence type="inferred from homology"/>
<reference evidence="5 6" key="1">
    <citation type="journal article" date="2014" name="Genome Biol. Evol.">
        <title>Acetic acid bacteria genomes reveal functional traits for adaptation to life in insect guts.</title>
        <authorList>
            <person name="Chouaia B."/>
            <person name="Gaiarsa S."/>
            <person name="Crotti E."/>
            <person name="Comandatore F."/>
            <person name="Degli Esposti M."/>
            <person name="Ricci I."/>
            <person name="Alma A."/>
            <person name="Favia G."/>
            <person name="Bandi C."/>
            <person name="Daffonchio D."/>
        </authorList>
    </citation>
    <scope>NUCLEOTIDE SEQUENCE [LARGE SCALE GENOMIC DNA]</scope>
    <source>
        <strain evidence="5 6">SF2.1</strain>
    </source>
</reference>
<dbReference type="SUPFAM" id="SSF55174">
    <property type="entry name" value="Alpha-L RNA-binding motif"/>
    <property type="match status" value="1"/>
</dbReference>
<comment type="caution">
    <text evidence="5">The sequence shown here is derived from an EMBL/GenBank/DDBJ whole genome shotgun (WGS) entry which is preliminary data.</text>
</comment>
<dbReference type="InterPro" id="IPR047048">
    <property type="entry name" value="TlyA"/>
</dbReference>
<sequence>MAKKRADVLLVERGLVESRARAQALIMAGLVFTKDRRIAKAGDMLAEDTVLDLKGQDHPWVSRGGLKLDHALSHFGLDPTGAIAVDVGASTGGFTDVLLTKGATKVYAVDVGHGQIAWKLRSDPRVVVMEKTNARTLDETIIPDPISIVVCDASFIGLRIVLPPALALCQPGGWAVALIKPQFEAGRSEIGAKGVVRDAAVHERVCAEIRAWWEELEGWEVLGIEPSPITGPEGNREFLIAARRV</sequence>
<dbReference type="Proteomes" id="UP000027583">
    <property type="component" value="Unassembled WGS sequence"/>
</dbReference>
<dbReference type="InterPro" id="IPR002877">
    <property type="entry name" value="RNA_MeTrfase_FtsJ_dom"/>
</dbReference>
<feature type="domain" description="Ribosomal RNA methyltransferase FtsJ" evidence="4">
    <location>
        <begin position="60"/>
        <end position="243"/>
    </location>
</feature>
<dbReference type="SUPFAM" id="SSF53335">
    <property type="entry name" value="S-adenosyl-L-methionine-dependent methyltransferases"/>
    <property type="match status" value="1"/>
</dbReference>
<dbReference type="Gene3D" id="3.40.50.150">
    <property type="entry name" value="Vaccinia Virus protein VP39"/>
    <property type="match status" value="1"/>
</dbReference>
<dbReference type="GO" id="GO:0003723">
    <property type="term" value="F:RNA binding"/>
    <property type="evidence" value="ECO:0007669"/>
    <property type="project" value="UniProtKB-KW"/>
</dbReference>
<dbReference type="NCBIfam" id="TIGR00478">
    <property type="entry name" value="tly"/>
    <property type="match status" value="1"/>
</dbReference>
<evidence type="ECO:0000259" key="4">
    <source>
        <dbReference type="Pfam" id="PF01728"/>
    </source>
</evidence>
<reference evidence="5 6" key="2">
    <citation type="journal article" date="2014" name="PLoS ONE">
        <title>Evolution of mitochondria reconstructed from the energy metabolism of living bacteria.</title>
        <authorList>
            <person name="Degli Esposti M."/>
            <person name="Chouaia B."/>
            <person name="Comandatore F."/>
            <person name="Crotti E."/>
            <person name="Sassera D."/>
            <person name="Lievens P.M."/>
            <person name="Daffonchio D."/>
            <person name="Bandi C."/>
        </authorList>
    </citation>
    <scope>NUCLEOTIDE SEQUENCE [LARGE SCALE GENOMIC DNA]</scope>
    <source>
        <strain evidence="5 6">SF2.1</strain>
    </source>
</reference>
<dbReference type="PROSITE" id="PS50889">
    <property type="entry name" value="S4"/>
    <property type="match status" value="1"/>
</dbReference>
<dbReference type="Pfam" id="PF01728">
    <property type="entry name" value="FtsJ"/>
    <property type="match status" value="1"/>
</dbReference>
<keyword evidence="1 3" id="KW-0694">RNA-binding</keyword>
<keyword evidence="5" id="KW-0808">Transferase</keyword>
<dbReference type="EMBL" id="CBLX010000003">
    <property type="protein sequence ID" value="CDG38114.1"/>
    <property type="molecule type" value="Genomic_DNA"/>
</dbReference>
<dbReference type="eggNOG" id="COG1189">
    <property type="taxonomic scope" value="Bacteria"/>
</dbReference>
<dbReference type="GO" id="GO:0008168">
    <property type="term" value="F:methyltransferase activity"/>
    <property type="evidence" value="ECO:0007669"/>
    <property type="project" value="UniProtKB-KW"/>
</dbReference>
<dbReference type="InterPro" id="IPR004538">
    <property type="entry name" value="Hemolysin_A/TlyA"/>
</dbReference>